<organism evidence="2 3">
    <name type="scientific">Haematospirillum jordaniae</name>
    <dbReference type="NCBI Taxonomy" id="1549855"/>
    <lineage>
        <taxon>Bacteria</taxon>
        <taxon>Pseudomonadati</taxon>
        <taxon>Pseudomonadota</taxon>
        <taxon>Alphaproteobacteria</taxon>
        <taxon>Rhodospirillales</taxon>
        <taxon>Novispirillaceae</taxon>
        <taxon>Haematospirillum</taxon>
    </lineage>
</organism>
<sequence length="228" mass="25458">MKDTNPDIPQSGSGALSADGYPTVLERIAGSYDFTLRQSGPVPEAVLWRGRRHQAARFRALLSIMGSDRWRRGISLNDVGCGYGALWLWLGWRWRVLGGSYTGYDISSEMLDAACRRISHPKARFIRSAVPSFMADYTVASGVFGLRLDMDSQDWEAWVEALCLAMARVSRRGLSFNILDGRRSAACQTLWYSDPDTEKSRAVRLFPGADVRIAQGYTSGDFTVLVRF</sequence>
<dbReference type="GeneID" id="53316380"/>
<protein>
    <recommendedName>
        <fullName evidence="1">Methyltransferase domain-containing protein</fullName>
    </recommendedName>
</protein>
<dbReference type="KEGG" id="hjo:AY555_04340"/>
<feature type="domain" description="Methyltransferase" evidence="1">
    <location>
        <begin position="78"/>
        <end position="137"/>
    </location>
</feature>
<dbReference type="EMBL" id="CP014525">
    <property type="protein sequence ID" value="AMW34536.1"/>
    <property type="molecule type" value="Genomic_DNA"/>
</dbReference>
<dbReference type="RefSeq" id="WP_066133926.1">
    <property type="nucleotide sequence ID" value="NZ_CP014525.1"/>
</dbReference>
<dbReference type="STRING" id="1549855.AY555_04340"/>
<dbReference type="Proteomes" id="UP000076066">
    <property type="component" value="Chromosome"/>
</dbReference>
<evidence type="ECO:0000259" key="1">
    <source>
        <dbReference type="Pfam" id="PF13649"/>
    </source>
</evidence>
<name>A0A143DCY8_9PROT</name>
<dbReference type="AlphaFoldDB" id="A0A143DCY8"/>
<dbReference type="InterPro" id="IPR041698">
    <property type="entry name" value="Methyltransf_25"/>
</dbReference>
<dbReference type="OrthoDB" id="9800454at2"/>
<evidence type="ECO:0000313" key="3">
    <source>
        <dbReference type="Proteomes" id="UP000076066"/>
    </source>
</evidence>
<accession>A0A143DCY8</accession>
<dbReference type="InterPro" id="IPR029063">
    <property type="entry name" value="SAM-dependent_MTases_sf"/>
</dbReference>
<evidence type="ECO:0000313" key="2">
    <source>
        <dbReference type="EMBL" id="AMW34536.1"/>
    </source>
</evidence>
<keyword evidence="3" id="KW-1185">Reference proteome</keyword>
<reference evidence="2 3" key="1">
    <citation type="submission" date="2016-02" db="EMBL/GenBank/DDBJ databases">
        <title>Complete Genome of H5569, the type strain of the newly described species Haematospirillium jordaniae.</title>
        <authorList>
            <person name="Nicholson A.C."/>
            <person name="Humrighouse B.W."/>
            <person name="Loparov V."/>
            <person name="McQuiston J.R."/>
        </authorList>
    </citation>
    <scope>NUCLEOTIDE SEQUENCE [LARGE SCALE GENOMIC DNA]</scope>
    <source>
        <strain evidence="2 3">H5569</strain>
    </source>
</reference>
<dbReference type="Gene3D" id="3.40.50.150">
    <property type="entry name" value="Vaccinia Virus protein VP39"/>
    <property type="match status" value="1"/>
</dbReference>
<gene>
    <name evidence="2" type="ORF">AY555_04340</name>
</gene>
<dbReference type="Pfam" id="PF13649">
    <property type="entry name" value="Methyltransf_25"/>
    <property type="match status" value="1"/>
</dbReference>
<dbReference type="SUPFAM" id="SSF53335">
    <property type="entry name" value="S-adenosyl-L-methionine-dependent methyltransferases"/>
    <property type="match status" value="1"/>
</dbReference>
<proteinExistence type="predicted"/>